<dbReference type="PATRIC" id="fig|864069.3.peg.2960"/>
<proteinExistence type="predicted"/>
<evidence type="ECO:0000313" key="4">
    <source>
        <dbReference type="Proteomes" id="UP000003947"/>
    </source>
</evidence>
<feature type="signal peptide" evidence="2">
    <location>
        <begin position="1"/>
        <end position="23"/>
    </location>
</feature>
<protein>
    <recommendedName>
        <fullName evidence="5">Integral membrane protein</fullName>
    </recommendedName>
</protein>
<name>I4YXA6_9HYPH</name>
<dbReference type="STRING" id="864069.MicloDRAFT_00027360"/>
<evidence type="ECO:0008006" key="5">
    <source>
        <dbReference type="Google" id="ProtNLM"/>
    </source>
</evidence>
<dbReference type="Proteomes" id="UP000003947">
    <property type="component" value="Unassembled WGS sequence"/>
</dbReference>
<organism evidence="3 4">
    <name type="scientific">Microvirga lotononidis</name>
    <dbReference type="NCBI Taxonomy" id="864069"/>
    <lineage>
        <taxon>Bacteria</taxon>
        <taxon>Pseudomonadati</taxon>
        <taxon>Pseudomonadota</taxon>
        <taxon>Alphaproteobacteria</taxon>
        <taxon>Hyphomicrobiales</taxon>
        <taxon>Methylobacteriaceae</taxon>
        <taxon>Microvirga</taxon>
    </lineage>
</organism>
<keyword evidence="4" id="KW-1185">Reference proteome</keyword>
<sequence precursor="true">MLRSHFLIVAAIALGLGACVSDGATTITTVSPHHCFYDSNQARTRCSATTSVTGFAPNERRAYRHRPDYGQNPIAGLGAALDPSPSPPTGSEYTFGYDSGFEAGFRYPRRFITTVYAGTEVIEPAPVVRTARSKRTSLSRKAVAGPVYKD</sequence>
<dbReference type="AlphaFoldDB" id="I4YXA6"/>
<gene>
    <name evidence="3" type="ORF">MicloDRAFT_00027360</name>
</gene>
<accession>I4YXA6</accession>
<evidence type="ECO:0000256" key="2">
    <source>
        <dbReference type="SAM" id="SignalP"/>
    </source>
</evidence>
<dbReference type="HOGENOM" id="CLU_1738393_0_0_5"/>
<reference evidence="3 4" key="1">
    <citation type="submission" date="2012-02" db="EMBL/GenBank/DDBJ databases">
        <title>Improved High-Quality Draft sequence of Microvirga sp. WSM3557.</title>
        <authorList>
            <consortium name="US DOE Joint Genome Institute"/>
            <person name="Lucas S."/>
            <person name="Han J."/>
            <person name="Lapidus A."/>
            <person name="Cheng J.-F."/>
            <person name="Goodwin L."/>
            <person name="Pitluck S."/>
            <person name="Peters L."/>
            <person name="Zhang X."/>
            <person name="Detter J.C."/>
            <person name="Han C."/>
            <person name="Tapia R."/>
            <person name="Land M."/>
            <person name="Hauser L."/>
            <person name="Kyrpides N."/>
            <person name="Ivanova N."/>
            <person name="Pagani I."/>
            <person name="Brau L."/>
            <person name="Yates R."/>
            <person name="O'Hara G."/>
            <person name="Rui T."/>
            <person name="Howieson J."/>
            <person name="Reeve W."/>
            <person name="Woyke T."/>
        </authorList>
    </citation>
    <scope>NUCLEOTIDE SEQUENCE [LARGE SCALE GENOMIC DNA]</scope>
    <source>
        <strain evidence="3 4">WSM3557</strain>
    </source>
</reference>
<keyword evidence="2" id="KW-0732">Signal</keyword>
<evidence type="ECO:0000313" key="3">
    <source>
        <dbReference type="EMBL" id="EIM28598.1"/>
    </source>
</evidence>
<feature type="chain" id="PRO_5003698542" description="Integral membrane protein" evidence="2">
    <location>
        <begin position="24"/>
        <end position="150"/>
    </location>
</feature>
<feature type="region of interest" description="Disordered" evidence="1">
    <location>
        <begin position="74"/>
        <end position="93"/>
    </location>
</feature>
<dbReference type="EMBL" id="JH660644">
    <property type="protein sequence ID" value="EIM28598.1"/>
    <property type="molecule type" value="Genomic_DNA"/>
</dbReference>
<dbReference type="PROSITE" id="PS51257">
    <property type="entry name" value="PROKAR_LIPOPROTEIN"/>
    <property type="match status" value="1"/>
</dbReference>
<evidence type="ECO:0000256" key="1">
    <source>
        <dbReference type="SAM" id="MobiDB-lite"/>
    </source>
</evidence>